<dbReference type="InterPro" id="IPR028823">
    <property type="entry name" value="NALCN"/>
</dbReference>
<sequence length="224" mass="25317">MCYEMERAGRRSNTGNRSNGWTANGQTLRGRNVEEALYVTFHDVLMMCAYRSVDIRKSLQLEELLMREKLESEIEEEVAKRTIRKWLERCIRSRAKQRTMLNDSFIDNKMSANSVVTSQANDPAKIPSVETPGDVNVDSDDADGVFDVSNQKYLKGGKHRRTGLWKPPPSFVPGGPTTTKLPSLMVDGSSLSDEGTDGSSYEDKSSSKSLSTEFDQWWDRFDND</sequence>
<dbReference type="Proteomes" id="UP000008144">
    <property type="component" value="Chromosome 3"/>
</dbReference>
<dbReference type="PANTHER" id="PTHR46141:SF1">
    <property type="entry name" value="SODIUM LEAK CHANNEL NALCN"/>
    <property type="match status" value="1"/>
</dbReference>
<reference evidence="2" key="3">
    <citation type="submission" date="2025-08" db="UniProtKB">
        <authorList>
            <consortium name="Ensembl"/>
        </authorList>
    </citation>
    <scope>IDENTIFICATION</scope>
</reference>
<feature type="compositionally biased region" description="Polar residues" evidence="1">
    <location>
        <begin position="11"/>
        <end position="25"/>
    </location>
</feature>
<name>F6QB43_CIOIN</name>
<accession>F6QB43</accession>
<dbReference type="STRING" id="7719.ENSCINP00000018120"/>
<dbReference type="EMBL" id="EAAA01001802">
    <property type="status" value="NOT_ANNOTATED_CDS"/>
    <property type="molecule type" value="Genomic_DNA"/>
</dbReference>
<dbReference type="AlphaFoldDB" id="F6QB43"/>
<organism evidence="2 3">
    <name type="scientific">Ciona intestinalis</name>
    <name type="common">Transparent sea squirt</name>
    <name type="synonym">Ascidia intestinalis</name>
    <dbReference type="NCBI Taxonomy" id="7719"/>
    <lineage>
        <taxon>Eukaryota</taxon>
        <taxon>Metazoa</taxon>
        <taxon>Chordata</taxon>
        <taxon>Tunicata</taxon>
        <taxon>Ascidiacea</taxon>
        <taxon>Phlebobranchia</taxon>
        <taxon>Cionidae</taxon>
        <taxon>Ciona</taxon>
    </lineage>
</organism>
<feature type="region of interest" description="Disordered" evidence="1">
    <location>
        <begin position="158"/>
        <end position="212"/>
    </location>
</feature>
<dbReference type="Ensembl" id="ENSCINT00000018120.3">
    <property type="protein sequence ID" value="ENSCINP00000018120.3"/>
    <property type="gene ID" value="ENSCING00000008910.3"/>
</dbReference>
<evidence type="ECO:0000313" key="3">
    <source>
        <dbReference type="Proteomes" id="UP000008144"/>
    </source>
</evidence>
<evidence type="ECO:0000313" key="2">
    <source>
        <dbReference type="Ensembl" id="ENSCINP00000018120.3"/>
    </source>
</evidence>
<proteinExistence type="predicted"/>
<reference evidence="2" key="2">
    <citation type="journal article" date="2008" name="Genome Biol.">
        <title>Improved genome assembly and evidence-based global gene model set for the chordate Ciona intestinalis: new insight into intron and operon populations.</title>
        <authorList>
            <person name="Satou Y."/>
            <person name="Mineta K."/>
            <person name="Ogasawara M."/>
            <person name="Sasakura Y."/>
            <person name="Shoguchi E."/>
            <person name="Ueno K."/>
            <person name="Yamada L."/>
            <person name="Matsumoto J."/>
            <person name="Wasserscheid J."/>
            <person name="Dewar K."/>
            <person name="Wiley G.B."/>
            <person name="Macmil S.L."/>
            <person name="Roe B.A."/>
            <person name="Zeller R.W."/>
            <person name="Hastings K.E."/>
            <person name="Lemaire P."/>
            <person name="Lindquist E."/>
            <person name="Endo T."/>
            <person name="Hotta K."/>
            <person name="Inaba K."/>
        </authorList>
    </citation>
    <scope>NUCLEOTIDE SEQUENCE [LARGE SCALE GENOMIC DNA]</scope>
    <source>
        <strain evidence="2">wild type</strain>
    </source>
</reference>
<protein>
    <submittedName>
        <fullName evidence="2">Uncharacterized protein</fullName>
    </submittedName>
</protein>
<feature type="region of interest" description="Disordered" evidence="1">
    <location>
        <begin position="1"/>
        <end position="25"/>
    </location>
</feature>
<dbReference type="GO" id="GO:0005261">
    <property type="term" value="F:monoatomic cation channel activity"/>
    <property type="evidence" value="ECO:0007669"/>
    <property type="project" value="InterPro"/>
</dbReference>
<dbReference type="InParanoid" id="F6QB43"/>
<reference evidence="2" key="4">
    <citation type="submission" date="2025-09" db="UniProtKB">
        <authorList>
            <consortium name="Ensembl"/>
        </authorList>
    </citation>
    <scope>IDENTIFICATION</scope>
</reference>
<evidence type="ECO:0000256" key="1">
    <source>
        <dbReference type="SAM" id="MobiDB-lite"/>
    </source>
</evidence>
<dbReference type="HOGENOM" id="CLU_1234632_0_0_1"/>
<dbReference type="PANTHER" id="PTHR46141">
    <property type="entry name" value="SODIUM LEAK CHANNEL NON-SELECTIVE PROTEIN"/>
    <property type="match status" value="1"/>
</dbReference>
<keyword evidence="3" id="KW-1185">Reference proteome</keyword>
<dbReference type="GeneTree" id="ENSGT00940000161455"/>
<reference evidence="3" key="1">
    <citation type="journal article" date="2002" name="Science">
        <title>The draft genome of Ciona intestinalis: insights into chordate and vertebrate origins.</title>
        <authorList>
            <person name="Dehal P."/>
            <person name="Satou Y."/>
            <person name="Campbell R.K."/>
            <person name="Chapman J."/>
            <person name="Degnan B."/>
            <person name="De Tomaso A."/>
            <person name="Davidson B."/>
            <person name="Di Gregorio A."/>
            <person name="Gelpke M."/>
            <person name="Goodstein D.M."/>
            <person name="Harafuji N."/>
            <person name="Hastings K.E."/>
            <person name="Ho I."/>
            <person name="Hotta K."/>
            <person name="Huang W."/>
            <person name="Kawashima T."/>
            <person name="Lemaire P."/>
            <person name="Martinez D."/>
            <person name="Meinertzhagen I.A."/>
            <person name="Necula S."/>
            <person name="Nonaka M."/>
            <person name="Putnam N."/>
            <person name="Rash S."/>
            <person name="Saiga H."/>
            <person name="Satake M."/>
            <person name="Terry A."/>
            <person name="Yamada L."/>
            <person name="Wang H.G."/>
            <person name="Awazu S."/>
            <person name="Azumi K."/>
            <person name="Boore J."/>
            <person name="Branno M."/>
            <person name="Chin-Bow S."/>
            <person name="DeSantis R."/>
            <person name="Doyle S."/>
            <person name="Francino P."/>
            <person name="Keys D.N."/>
            <person name="Haga S."/>
            <person name="Hayashi H."/>
            <person name="Hino K."/>
            <person name="Imai K.S."/>
            <person name="Inaba K."/>
            <person name="Kano S."/>
            <person name="Kobayashi K."/>
            <person name="Kobayashi M."/>
            <person name="Lee B.I."/>
            <person name="Makabe K.W."/>
            <person name="Manohar C."/>
            <person name="Matassi G."/>
            <person name="Medina M."/>
            <person name="Mochizuki Y."/>
            <person name="Mount S."/>
            <person name="Morishita T."/>
            <person name="Miura S."/>
            <person name="Nakayama A."/>
            <person name="Nishizaka S."/>
            <person name="Nomoto H."/>
            <person name="Ohta F."/>
            <person name="Oishi K."/>
            <person name="Rigoutsos I."/>
            <person name="Sano M."/>
            <person name="Sasaki A."/>
            <person name="Sasakura Y."/>
            <person name="Shoguchi E."/>
            <person name="Shin-i T."/>
            <person name="Spagnuolo A."/>
            <person name="Stainier D."/>
            <person name="Suzuki M.M."/>
            <person name="Tassy O."/>
            <person name="Takatori N."/>
            <person name="Tokuoka M."/>
            <person name="Yagi K."/>
            <person name="Yoshizaki F."/>
            <person name="Wada S."/>
            <person name="Zhang C."/>
            <person name="Hyatt P.D."/>
            <person name="Larimer F."/>
            <person name="Detter C."/>
            <person name="Doggett N."/>
            <person name="Glavina T."/>
            <person name="Hawkins T."/>
            <person name="Richardson P."/>
            <person name="Lucas S."/>
            <person name="Kohara Y."/>
            <person name="Levine M."/>
            <person name="Satoh N."/>
            <person name="Rokhsar D.S."/>
        </authorList>
    </citation>
    <scope>NUCLEOTIDE SEQUENCE [LARGE SCALE GENOMIC DNA]</scope>
</reference>
<feature type="region of interest" description="Disordered" evidence="1">
    <location>
        <begin position="118"/>
        <end position="142"/>
    </location>
</feature>